<dbReference type="InterPro" id="IPR018222">
    <property type="entry name" value="Nuclear_transport_factor_2_euk"/>
</dbReference>
<feature type="domain" description="NTF2" evidence="4">
    <location>
        <begin position="8"/>
        <end position="121"/>
    </location>
</feature>
<comment type="function">
    <text evidence="3">Has a role in nuclear-cytoplasmic transport of proteins and mRNAs.</text>
</comment>
<evidence type="ECO:0000256" key="2">
    <source>
        <dbReference type="ARBA" id="ARBA00053082"/>
    </source>
</evidence>
<evidence type="ECO:0000259" key="4">
    <source>
        <dbReference type="PROSITE" id="PS50177"/>
    </source>
</evidence>
<evidence type="ECO:0000313" key="6">
    <source>
        <dbReference type="Proteomes" id="UP001217918"/>
    </source>
</evidence>
<keyword evidence="6" id="KW-1185">Reference proteome</keyword>
<dbReference type="GO" id="GO:0051028">
    <property type="term" value="P:mRNA transport"/>
    <property type="evidence" value="ECO:0007669"/>
    <property type="project" value="UniProtKB-UniRule"/>
</dbReference>
<dbReference type="PANTHER" id="PTHR12612">
    <property type="entry name" value="NUCLEAR TRANSPORT FACTOR 2"/>
    <property type="match status" value="1"/>
</dbReference>
<dbReference type="EMBL" id="JAQQPM010000008">
    <property type="protein sequence ID" value="KAK2074513.1"/>
    <property type="molecule type" value="Genomic_DNA"/>
</dbReference>
<gene>
    <name evidence="5" type="ORF">P8C59_008715</name>
</gene>
<comment type="function">
    <text evidence="2">Facilitates protein transport into the nucleus. Could be part of a multicomponent system of cytosolic factors that assemble at the pore complex during nuclear import.</text>
</comment>
<keyword evidence="3" id="KW-0539">Nucleus</keyword>
<keyword evidence="3" id="KW-0653">Protein transport</keyword>
<dbReference type="AlphaFoldDB" id="A0AAD9IB67"/>
<dbReference type="FunFam" id="3.10.450.50:FF:000005">
    <property type="entry name" value="Nuclear transport factor 2"/>
    <property type="match status" value="1"/>
</dbReference>
<name>A0AAD9IB67_9PEZI</name>
<evidence type="ECO:0000256" key="3">
    <source>
        <dbReference type="RuleBase" id="RU369002"/>
    </source>
</evidence>
<proteinExistence type="predicted"/>
<organism evidence="5 6">
    <name type="scientific">Phyllachora maydis</name>
    <dbReference type="NCBI Taxonomy" id="1825666"/>
    <lineage>
        <taxon>Eukaryota</taxon>
        <taxon>Fungi</taxon>
        <taxon>Dikarya</taxon>
        <taxon>Ascomycota</taxon>
        <taxon>Pezizomycotina</taxon>
        <taxon>Sordariomycetes</taxon>
        <taxon>Sordariomycetidae</taxon>
        <taxon>Phyllachorales</taxon>
        <taxon>Phyllachoraceae</taxon>
        <taxon>Phyllachora</taxon>
    </lineage>
</organism>
<dbReference type="GO" id="GO:0006606">
    <property type="term" value="P:protein import into nucleus"/>
    <property type="evidence" value="ECO:0007669"/>
    <property type="project" value="UniProtKB-ARBA"/>
</dbReference>
<dbReference type="GO" id="GO:0005635">
    <property type="term" value="C:nuclear envelope"/>
    <property type="evidence" value="ECO:0007669"/>
    <property type="project" value="UniProtKB-ARBA"/>
</dbReference>
<evidence type="ECO:0000313" key="5">
    <source>
        <dbReference type="EMBL" id="KAK2074513.1"/>
    </source>
</evidence>
<dbReference type="Proteomes" id="UP001217918">
    <property type="component" value="Unassembled WGS sequence"/>
</dbReference>
<keyword evidence="3" id="KW-0813">Transport</keyword>
<sequence>MAADFETVAKQFVEFYYNAFDADRKGLVQLYRENSMLTFESTSTLGAGPIVEKLVGLPFEQVKHRVDTLDAQPAVEGGVIILVTGALLVDAEQRPMSYAQTFQLQKDASGTYFIYNDLFKLHLLSSTTPS</sequence>
<reference evidence="5" key="1">
    <citation type="journal article" date="2023" name="Mol. Plant Microbe Interact.">
        <title>Elucidating the Obligate Nature and Biological Capacity of an Invasive Fungal Corn Pathogen.</title>
        <authorList>
            <person name="MacCready J.S."/>
            <person name="Roggenkamp E.M."/>
            <person name="Gdanetz K."/>
            <person name="Chilvers M.I."/>
        </authorList>
    </citation>
    <scope>NUCLEOTIDE SEQUENCE</scope>
    <source>
        <strain evidence="5">PM02</strain>
    </source>
</reference>
<dbReference type="GO" id="GO:0005737">
    <property type="term" value="C:cytoplasm"/>
    <property type="evidence" value="ECO:0007669"/>
    <property type="project" value="UniProtKB-SubCell"/>
</dbReference>
<keyword evidence="1 3" id="KW-0963">Cytoplasm</keyword>
<dbReference type="SUPFAM" id="SSF54427">
    <property type="entry name" value="NTF2-like"/>
    <property type="match status" value="1"/>
</dbReference>
<comment type="subcellular location">
    <subcellularLocation>
        <location evidence="3">Cytoplasm</location>
    </subcellularLocation>
    <subcellularLocation>
        <location evidence="3">Nucleus</location>
    </subcellularLocation>
</comment>
<accession>A0AAD9IB67</accession>
<dbReference type="InterPro" id="IPR045875">
    <property type="entry name" value="NTF2"/>
</dbReference>
<dbReference type="Gene3D" id="3.10.450.50">
    <property type="match status" value="1"/>
</dbReference>
<dbReference type="CDD" id="cd00780">
    <property type="entry name" value="NTF2"/>
    <property type="match status" value="1"/>
</dbReference>
<dbReference type="InterPro" id="IPR032710">
    <property type="entry name" value="NTF2-like_dom_sf"/>
</dbReference>
<protein>
    <recommendedName>
        <fullName evidence="3">NTF2-related export protein</fullName>
    </recommendedName>
</protein>
<comment type="caution">
    <text evidence="5">The sequence shown here is derived from an EMBL/GenBank/DDBJ whole genome shotgun (WGS) entry which is preliminary data.</text>
</comment>
<dbReference type="Pfam" id="PF02136">
    <property type="entry name" value="NTF2"/>
    <property type="match status" value="1"/>
</dbReference>
<dbReference type="PROSITE" id="PS50177">
    <property type="entry name" value="NTF2_DOMAIN"/>
    <property type="match status" value="1"/>
</dbReference>
<evidence type="ECO:0000256" key="1">
    <source>
        <dbReference type="ARBA" id="ARBA00022490"/>
    </source>
</evidence>
<dbReference type="InterPro" id="IPR002075">
    <property type="entry name" value="NTF2_dom"/>
</dbReference>